<dbReference type="STRING" id="1400863.BN873_350074"/>
<dbReference type="OrthoDB" id="3078366at2"/>
<evidence type="ECO:0000313" key="5">
    <source>
        <dbReference type="Proteomes" id="UP000035760"/>
    </source>
</evidence>
<dbReference type="Gene3D" id="3.10.540.10">
    <property type="entry name" value="duf1285 like domain"/>
    <property type="match status" value="1"/>
</dbReference>
<keyword evidence="5" id="KW-1185">Reference proteome</keyword>
<sequence>MQRPDPSPTALAARLDHQNPLPPVDRWQPPLSGDIDLRIARDGTWYHEGVAFQREALVRLFASILRQDEDGAHYLVTPVEKWRIQVDDAPFVAVRLDTDGTGSDQSLRFTTNLGDTVIASTEHPLWVEYRVAGGEPAPYIHIRGRLRALLSRAVFIELAELGEERATPAGRDYGVWSQGQFFCLGQLDAAG</sequence>
<dbReference type="Gene3D" id="2.30.270.10">
    <property type="entry name" value="duf1285 protein"/>
    <property type="match status" value="1"/>
</dbReference>
<feature type="region of interest" description="Disordered" evidence="1">
    <location>
        <begin position="1"/>
        <end position="28"/>
    </location>
</feature>
<proteinExistence type="predicted"/>
<feature type="domain" description="DUF1285" evidence="3">
    <location>
        <begin position="90"/>
        <end position="184"/>
    </location>
</feature>
<dbReference type="InterPro" id="IPR010707">
    <property type="entry name" value="DUF1285"/>
</dbReference>
<accession>W6MDG4</accession>
<dbReference type="Proteomes" id="UP000035760">
    <property type="component" value="Unassembled WGS sequence"/>
</dbReference>
<dbReference type="Pfam" id="PF21028">
    <property type="entry name" value="DUF1285_C"/>
    <property type="match status" value="1"/>
</dbReference>
<dbReference type="RefSeq" id="WP_048673343.1">
    <property type="nucleotide sequence ID" value="NZ_CBTJ020000042.1"/>
</dbReference>
<evidence type="ECO:0000313" key="4">
    <source>
        <dbReference type="EMBL" id="CDI02818.1"/>
    </source>
</evidence>
<protein>
    <recommendedName>
        <fullName evidence="6">Proteophosphoglycan</fullName>
    </recommendedName>
</protein>
<evidence type="ECO:0000259" key="3">
    <source>
        <dbReference type="Pfam" id="PF21028"/>
    </source>
</evidence>
<gene>
    <name evidence="4" type="ORF">BN873_350074</name>
</gene>
<dbReference type="InterPro" id="IPR023361">
    <property type="entry name" value="DUF1285_beta_roll_sf"/>
</dbReference>
<evidence type="ECO:0000256" key="1">
    <source>
        <dbReference type="SAM" id="MobiDB-lite"/>
    </source>
</evidence>
<dbReference type="InterPro" id="IPR048342">
    <property type="entry name" value="DUF1285_C"/>
</dbReference>
<evidence type="ECO:0008006" key="6">
    <source>
        <dbReference type="Google" id="ProtNLM"/>
    </source>
</evidence>
<dbReference type="Pfam" id="PF06938">
    <property type="entry name" value="DUF1285_N"/>
    <property type="match status" value="1"/>
</dbReference>
<reference evidence="4" key="2">
    <citation type="submission" date="2014-03" db="EMBL/GenBank/DDBJ databases">
        <title>Candidatus Competibacter-lineage genomes retrieved from metagenomes reveal functional metabolic diversity.</title>
        <authorList>
            <person name="McIlroy S.J."/>
            <person name="Albertsen M."/>
            <person name="Andresen E.K."/>
            <person name="Saunders A.M."/>
            <person name="Kristiansen R."/>
            <person name="Stokholm-Bjerregaard M."/>
            <person name="Nielsen K.L."/>
            <person name="Nielsen P.H."/>
        </authorList>
    </citation>
    <scope>NUCLEOTIDE SEQUENCE</scope>
    <source>
        <strain evidence="4">Run_A_D11</strain>
    </source>
</reference>
<name>W6MDG4_9GAMM</name>
<reference evidence="4" key="1">
    <citation type="submission" date="2013-07" db="EMBL/GenBank/DDBJ databases">
        <authorList>
            <person name="McIlroy S."/>
        </authorList>
    </citation>
    <scope>NUCLEOTIDE SEQUENCE [LARGE SCALE GENOMIC DNA]</scope>
    <source>
        <strain evidence="4">Run_A_D11</strain>
    </source>
</reference>
<dbReference type="PIRSF" id="PIRSF029557">
    <property type="entry name" value="UCP029557"/>
    <property type="match status" value="1"/>
</dbReference>
<feature type="domain" description="DUF1285" evidence="2">
    <location>
        <begin position="22"/>
        <end position="89"/>
    </location>
</feature>
<organism evidence="4 5">
    <name type="scientific">Candidatus Competibacter denitrificans Run_A_D11</name>
    <dbReference type="NCBI Taxonomy" id="1400863"/>
    <lineage>
        <taxon>Bacteria</taxon>
        <taxon>Pseudomonadati</taxon>
        <taxon>Pseudomonadota</taxon>
        <taxon>Gammaproteobacteria</taxon>
        <taxon>Candidatus Competibacteraceae</taxon>
        <taxon>Candidatus Competibacter</taxon>
    </lineage>
</organism>
<dbReference type="EMBL" id="CBTJ020000042">
    <property type="protein sequence ID" value="CDI02818.1"/>
    <property type="molecule type" value="Genomic_DNA"/>
</dbReference>
<dbReference type="AlphaFoldDB" id="W6MDG4"/>
<dbReference type="InterPro" id="IPR048341">
    <property type="entry name" value="DUF1285_N"/>
</dbReference>
<evidence type="ECO:0000259" key="2">
    <source>
        <dbReference type="Pfam" id="PF06938"/>
    </source>
</evidence>
<comment type="caution">
    <text evidence="4">The sequence shown here is derived from an EMBL/GenBank/DDBJ whole genome shotgun (WGS) entry which is preliminary data.</text>
</comment>